<dbReference type="Pfam" id="PF04130">
    <property type="entry name" value="GCP_C_terminal"/>
    <property type="match status" value="1"/>
</dbReference>
<evidence type="ECO:0000313" key="9">
    <source>
        <dbReference type="EMBL" id="CAF9930776.1"/>
    </source>
</evidence>
<evidence type="ECO:0000256" key="2">
    <source>
        <dbReference type="ARBA" id="ARBA00010337"/>
    </source>
</evidence>
<dbReference type="GO" id="GO:0043015">
    <property type="term" value="F:gamma-tubulin binding"/>
    <property type="evidence" value="ECO:0007669"/>
    <property type="project" value="InterPro"/>
</dbReference>
<accession>A0A8H3FRA8</accession>
<dbReference type="GO" id="GO:0007020">
    <property type="term" value="P:microtubule nucleation"/>
    <property type="evidence" value="ECO:0007669"/>
    <property type="project" value="InterPro"/>
</dbReference>
<dbReference type="GO" id="GO:0051011">
    <property type="term" value="F:microtubule minus-end binding"/>
    <property type="evidence" value="ECO:0007669"/>
    <property type="project" value="TreeGrafter"/>
</dbReference>
<evidence type="ECO:0000256" key="5">
    <source>
        <dbReference type="ARBA" id="ARBA00023212"/>
    </source>
</evidence>
<feature type="region of interest" description="Disordered" evidence="6">
    <location>
        <begin position="112"/>
        <end position="132"/>
    </location>
</feature>
<feature type="compositionally biased region" description="Polar residues" evidence="6">
    <location>
        <begin position="752"/>
        <end position="765"/>
    </location>
</feature>
<evidence type="ECO:0000256" key="3">
    <source>
        <dbReference type="ARBA" id="ARBA00022490"/>
    </source>
</evidence>
<dbReference type="InterPro" id="IPR040457">
    <property type="entry name" value="GCP_C"/>
</dbReference>
<evidence type="ECO:0008006" key="11">
    <source>
        <dbReference type="Google" id="ProtNLM"/>
    </source>
</evidence>
<dbReference type="InterPro" id="IPR042241">
    <property type="entry name" value="GCP_C_sf"/>
</dbReference>
<dbReference type="InterPro" id="IPR041470">
    <property type="entry name" value="GCP_N"/>
</dbReference>
<feature type="compositionally biased region" description="Polar residues" evidence="6">
    <location>
        <begin position="168"/>
        <end position="177"/>
    </location>
</feature>
<dbReference type="GO" id="GO:0031122">
    <property type="term" value="P:cytoplasmic microtubule organization"/>
    <property type="evidence" value="ECO:0007669"/>
    <property type="project" value="TreeGrafter"/>
</dbReference>
<dbReference type="GO" id="GO:0051225">
    <property type="term" value="P:spindle assembly"/>
    <property type="evidence" value="ECO:0007669"/>
    <property type="project" value="TreeGrafter"/>
</dbReference>
<sequence length="881" mass="98567">MSGAGSSRIEVGLSSLVGTFFPVTDKSNARNANQKQTEALELAKSILSEYGDSYEGLDLQSVGESIPKKIRWEYDDPDKAEQFSNLFSRLLTLPILNRKAELVHLLNQLSNPPNAEATKEYPKSPSPAEAANERISVDRHAFPSPLAQANSNGFHLKKKPDLEVGSRGSPTEGNTPLPNHFHHSEPPSESALLRDLPFTLQGFSSTNFQFSNETSILLPSNLSLPLTSLLHTLAEPSLLYRSLSEWAQSKDEGLIGQSLRAAVSVELRSYLGLIASLEGEIRRSLSSAAQSQARKTIVTLKRCVIWTRDATLGLRLMSLLAEESKSKKGGQLITLIHSFATSYGDPFVSTFAERLLTHLTKPFYNMLRQWIYDGDLLDPYLEFFVIKPPEDTNPRSTSNVWENKYALEKSLVPSIITDELAQKVFLIGKSLNFIRYSCSDSAWVEAYSKNASKELNYGDTAHLEASIDEAYKTTMARLTNLMVEKFKFFDHLEALKKYLLLGQGDFVALLMESLAVHLDRPAGSQYRHTLTAQLDHAIRGSNAQYDSSDVLRRLDARLLEMSHGEIGWDVFTLEYKVDAPVDVVITPWANKQYLTVFNFLWRIKRVEFALGLTWRRLMTGARGILASVSDKLGSDWKTARCAIAEMTHFINQLQYYILFEVIEASWDQLQSSIRKPDCTLDEIIAAHTQFLKSITHKGLLGASRSTATGTREESFMSQLHYILKTMLAFRDAVDGLYSFSVADSFRAQTAVSHAGTKSSHQQRNYSDMDDMDTDSPLVGARQYSRKAERETDSPIFGTAARAGLSMIAGSGADDAQILMSLRKRLSELSIEFRTRLTGLLGDLLVQPDPDLKFLGVVMNFNEVYKPVMKRKRRRDGDAKSV</sequence>
<dbReference type="GO" id="GO:0000930">
    <property type="term" value="C:gamma-tubulin complex"/>
    <property type="evidence" value="ECO:0007669"/>
    <property type="project" value="TreeGrafter"/>
</dbReference>
<proteinExistence type="inferred from homology"/>
<gene>
    <name evidence="9" type="ORF">GOMPHAMPRED_005735</name>
</gene>
<evidence type="ECO:0000256" key="6">
    <source>
        <dbReference type="SAM" id="MobiDB-lite"/>
    </source>
</evidence>
<evidence type="ECO:0000256" key="1">
    <source>
        <dbReference type="ARBA" id="ARBA00004245"/>
    </source>
</evidence>
<dbReference type="Gene3D" id="1.20.120.1900">
    <property type="entry name" value="Gamma-tubulin complex, C-terminal domain"/>
    <property type="match status" value="1"/>
</dbReference>
<organism evidence="9 10">
    <name type="scientific">Gomphillus americanus</name>
    <dbReference type="NCBI Taxonomy" id="1940652"/>
    <lineage>
        <taxon>Eukaryota</taxon>
        <taxon>Fungi</taxon>
        <taxon>Dikarya</taxon>
        <taxon>Ascomycota</taxon>
        <taxon>Pezizomycotina</taxon>
        <taxon>Lecanoromycetes</taxon>
        <taxon>OSLEUM clade</taxon>
        <taxon>Ostropomycetidae</taxon>
        <taxon>Ostropales</taxon>
        <taxon>Graphidaceae</taxon>
        <taxon>Gomphilloideae</taxon>
        <taxon>Gomphillus</taxon>
    </lineage>
</organism>
<dbReference type="PANTHER" id="PTHR19302">
    <property type="entry name" value="GAMMA TUBULIN COMPLEX PROTEIN"/>
    <property type="match status" value="1"/>
</dbReference>
<dbReference type="Proteomes" id="UP000664169">
    <property type="component" value="Unassembled WGS sequence"/>
</dbReference>
<evidence type="ECO:0000259" key="7">
    <source>
        <dbReference type="Pfam" id="PF04130"/>
    </source>
</evidence>
<dbReference type="GO" id="GO:0000922">
    <property type="term" value="C:spindle pole"/>
    <property type="evidence" value="ECO:0007669"/>
    <property type="project" value="InterPro"/>
</dbReference>
<dbReference type="GO" id="GO:0051321">
    <property type="term" value="P:meiotic cell cycle"/>
    <property type="evidence" value="ECO:0007669"/>
    <property type="project" value="TreeGrafter"/>
</dbReference>
<dbReference type="GO" id="GO:0005874">
    <property type="term" value="C:microtubule"/>
    <property type="evidence" value="ECO:0007669"/>
    <property type="project" value="UniProtKB-KW"/>
</dbReference>
<dbReference type="InterPro" id="IPR007259">
    <property type="entry name" value="GCP"/>
</dbReference>
<comment type="caution">
    <text evidence="9">The sequence shown here is derived from an EMBL/GenBank/DDBJ whole genome shotgun (WGS) entry which is preliminary data.</text>
</comment>
<protein>
    <recommendedName>
        <fullName evidence="11">Spindle pole body component</fullName>
    </recommendedName>
</protein>
<dbReference type="AlphaFoldDB" id="A0A8H3FRA8"/>
<feature type="region of interest" description="Disordered" evidence="6">
    <location>
        <begin position="752"/>
        <end position="771"/>
    </location>
</feature>
<keyword evidence="5" id="KW-0206">Cytoskeleton</keyword>
<dbReference type="OrthoDB" id="5860513at2759"/>
<reference evidence="9" key="1">
    <citation type="submission" date="2021-03" db="EMBL/GenBank/DDBJ databases">
        <authorList>
            <person name="Tagirdzhanova G."/>
        </authorList>
    </citation>
    <scope>NUCLEOTIDE SEQUENCE</scope>
</reference>
<comment type="subcellular location">
    <subcellularLocation>
        <location evidence="1">Cytoplasm</location>
        <location evidence="1">Cytoskeleton</location>
    </subcellularLocation>
</comment>
<dbReference type="GO" id="GO:0000278">
    <property type="term" value="P:mitotic cell cycle"/>
    <property type="evidence" value="ECO:0007669"/>
    <property type="project" value="TreeGrafter"/>
</dbReference>
<dbReference type="Pfam" id="PF17681">
    <property type="entry name" value="GCP_N_terminal"/>
    <property type="match status" value="1"/>
</dbReference>
<evidence type="ECO:0000256" key="4">
    <source>
        <dbReference type="ARBA" id="ARBA00022701"/>
    </source>
</evidence>
<feature type="region of interest" description="Disordered" evidence="6">
    <location>
        <begin position="148"/>
        <end position="189"/>
    </location>
</feature>
<evidence type="ECO:0000313" key="10">
    <source>
        <dbReference type="Proteomes" id="UP000664169"/>
    </source>
</evidence>
<feature type="domain" description="Gamma tubulin complex component C-terminal" evidence="7">
    <location>
        <begin position="489"/>
        <end position="864"/>
    </location>
</feature>
<dbReference type="PANTHER" id="PTHR19302:SF14">
    <property type="entry name" value="GAMMA-TUBULIN COMPLEX COMPONENT 3"/>
    <property type="match status" value="1"/>
</dbReference>
<comment type="similarity">
    <text evidence="2">Belongs to the TUBGCP family.</text>
</comment>
<keyword evidence="10" id="KW-1185">Reference proteome</keyword>
<keyword evidence="3" id="KW-0963">Cytoplasm</keyword>
<evidence type="ECO:0000259" key="8">
    <source>
        <dbReference type="Pfam" id="PF17681"/>
    </source>
</evidence>
<name>A0A8H3FRA8_9LECA</name>
<dbReference type="GO" id="GO:0044732">
    <property type="term" value="C:mitotic spindle pole body"/>
    <property type="evidence" value="ECO:0007669"/>
    <property type="project" value="TreeGrafter"/>
</dbReference>
<feature type="domain" description="Gamma tubulin complex component protein N-terminal" evidence="8">
    <location>
        <begin position="193"/>
        <end position="485"/>
    </location>
</feature>
<dbReference type="EMBL" id="CAJPDQ010000036">
    <property type="protein sequence ID" value="CAF9930776.1"/>
    <property type="molecule type" value="Genomic_DNA"/>
</dbReference>
<keyword evidence="4" id="KW-0493">Microtubule</keyword>